<dbReference type="Gene3D" id="1.20.200.10">
    <property type="entry name" value="Fumarase/aspartase (Central domain)"/>
    <property type="match status" value="1"/>
</dbReference>
<dbReference type="AlphaFoldDB" id="A0A3M5TTZ7"/>
<dbReference type="RefSeq" id="WP_122278684.1">
    <property type="nucleotide sequence ID" value="NZ_RBPY01000203.1"/>
</dbReference>
<comment type="caution">
    <text evidence="1">The sequence shown here is derived from an EMBL/GenBank/DDBJ whole genome shotgun (WGS) entry which is preliminary data.</text>
</comment>
<dbReference type="SUPFAM" id="SSF48557">
    <property type="entry name" value="L-aspartase-like"/>
    <property type="match status" value="1"/>
</dbReference>
<dbReference type="InterPro" id="IPR024083">
    <property type="entry name" value="Fumarase/histidase_N"/>
</dbReference>
<keyword evidence="1" id="KW-0456">Lyase</keyword>
<reference evidence="1 2" key="1">
    <citation type="submission" date="2018-08" db="EMBL/GenBank/DDBJ databases">
        <title>Recombination of ecologically and evolutionarily significant loci maintains genetic cohesion in the Pseudomonas syringae species complex.</title>
        <authorList>
            <person name="Dillon M."/>
            <person name="Thakur S."/>
            <person name="Almeida R.N.D."/>
            <person name="Weir B.S."/>
            <person name="Guttman D.S."/>
        </authorList>
    </citation>
    <scope>NUCLEOTIDE SEQUENCE [LARGE SCALE GENOMIC DNA]</scope>
    <source>
        <strain evidence="1 2">ICMP 2732</strain>
    </source>
</reference>
<sequence>MNLVLLDRPLSAAQVAQVAAQQAGLELSTAAKTRISNANAIVHSLVENNLRAYGVNTGVGALSDTIVPPAQQSALSRNILMSHAVGVGRPLGVNETRAIMVAAVNNYAHGYSGLRLAVVERLVMLLNAGCTPQVPQHGSVGYISHMAHIGLLLIGRGQCLLDGVRMPAAVALDRLGVKSLVLEAKEGLCLVNGSPCVTGLGSLLLERARRLMDWADTVAALSFETQRCQIRALHPVSMALRKSPGLQQVSQRLNTLLAGSGILLAATGRITQDPLSLRSIPQVHGAVRDAWAQVLAVVERELASVTDNPVICGSSEAPEIYSQAHAVGAGIGLAMDQIAVATAQLGAICERRIDRLVNPLVNGLPPFLAGSSGVESGFMIAQYTAASLVAQNRRLAAPASLDGGVTSGLQEDILCHATPAALKAHHILDNLESLLAIELLAACQCYDLLEPDLKPAPLTLAIYKAVRTWVSRYADDRPLGEDIATISRLIGSYDPDDTLFLCNGQWSTSQGSSVNGKQYV</sequence>
<dbReference type="Gene3D" id="1.10.275.10">
    <property type="entry name" value="Fumarase/aspartase (N-terminal domain)"/>
    <property type="match status" value="1"/>
</dbReference>
<dbReference type="EMBL" id="RBPY01000203">
    <property type="protein sequence ID" value="RMO67469.1"/>
    <property type="molecule type" value="Genomic_DNA"/>
</dbReference>
<gene>
    <name evidence="1" type="ORF">ALQ36_00257</name>
</gene>
<dbReference type="GO" id="GO:0016841">
    <property type="term" value="F:ammonia-lyase activity"/>
    <property type="evidence" value="ECO:0007669"/>
    <property type="project" value="UniProtKB-ARBA"/>
</dbReference>
<dbReference type="PANTHER" id="PTHR10362">
    <property type="entry name" value="HISTIDINE AMMONIA-LYASE"/>
    <property type="match status" value="1"/>
</dbReference>
<evidence type="ECO:0000313" key="2">
    <source>
        <dbReference type="Proteomes" id="UP000281350"/>
    </source>
</evidence>
<organism evidence="1 2">
    <name type="scientific">Pseudomonas syringae pv. primulae</name>
    <dbReference type="NCBI Taxonomy" id="251707"/>
    <lineage>
        <taxon>Bacteria</taxon>
        <taxon>Pseudomonadati</taxon>
        <taxon>Pseudomonadota</taxon>
        <taxon>Gammaproteobacteria</taxon>
        <taxon>Pseudomonadales</taxon>
        <taxon>Pseudomonadaceae</taxon>
        <taxon>Pseudomonas</taxon>
    </lineage>
</organism>
<name>A0A3M5TTZ7_9PSED</name>
<dbReference type="Proteomes" id="UP000281350">
    <property type="component" value="Unassembled WGS sequence"/>
</dbReference>
<dbReference type="InterPro" id="IPR001106">
    <property type="entry name" value="Aromatic_Lyase"/>
</dbReference>
<accession>A0A3M5TTZ7</accession>
<dbReference type="CDD" id="cd00332">
    <property type="entry name" value="PAL-HAL"/>
    <property type="match status" value="1"/>
</dbReference>
<dbReference type="InterPro" id="IPR008948">
    <property type="entry name" value="L-Aspartase-like"/>
</dbReference>
<protein>
    <submittedName>
        <fullName evidence="1">Phenylalanine/histidine ammonia-lyase</fullName>
    </submittedName>
</protein>
<proteinExistence type="predicted"/>
<dbReference type="Pfam" id="PF00221">
    <property type="entry name" value="Lyase_aromatic"/>
    <property type="match status" value="1"/>
</dbReference>
<evidence type="ECO:0000313" key="1">
    <source>
        <dbReference type="EMBL" id="RMO67469.1"/>
    </source>
</evidence>